<feature type="region of interest" description="Disordered" evidence="6">
    <location>
        <begin position="495"/>
        <end position="514"/>
    </location>
</feature>
<feature type="compositionally biased region" description="Basic and acidic residues" evidence="6">
    <location>
        <begin position="388"/>
        <end position="403"/>
    </location>
</feature>
<evidence type="ECO:0000256" key="6">
    <source>
        <dbReference type="SAM" id="MobiDB-lite"/>
    </source>
</evidence>
<evidence type="ECO:0000313" key="8">
    <source>
        <dbReference type="EMBL" id="KAB7494787.1"/>
    </source>
</evidence>
<dbReference type="PANTHER" id="PTHR16466:SF6">
    <property type="entry name" value="TELOMERIC REPEAT-BINDING FACTOR 2-INTERACTING PROTEIN 1"/>
    <property type="match status" value="1"/>
</dbReference>
<keyword evidence="5" id="KW-0805">Transcription regulation</keyword>
<evidence type="ECO:0000256" key="2">
    <source>
        <dbReference type="ARBA" id="ARBA00022454"/>
    </source>
</evidence>
<keyword evidence="5" id="KW-0804">Transcription</keyword>
<dbReference type="PANTHER" id="PTHR16466">
    <property type="entry name" value="TELOMERE REPEAT-BINDING FACTOR 2-INTERACTING PROTEIN 1"/>
    <property type="match status" value="1"/>
</dbReference>
<evidence type="ECO:0000256" key="3">
    <source>
        <dbReference type="ARBA" id="ARBA00022895"/>
    </source>
</evidence>
<comment type="subcellular location">
    <subcellularLocation>
        <location evidence="5">Nucleus</location>
    </subcellularLocation>
    <subcellularLocation>
        <location evidence="5">Chromosome</location>
        <location evidence="5">Telomere</location>
    </subcellularLocation>
</comment>
<feature type="compositionally biased region" description="Polar residues" evidence="6">
    <location>
        <begin position="340"/>
        <end position="351"/>
    </location>
</feature>
<dbReference type="GO" id="GO:0070187">
    <property type="term" value="C:shelterin complex"/>
    <property type="evidence" value="ECO:0007669"/>
    <property type="project" value="TreeGrafter"/>
</dbReference>
<keyword evidence="4 5" id="KW-0539">Nucleus</keyword>
<feature type="compositionally biased region" description="Basic and acidic residues" evidence="6">
    <location>
        <begin position="285"/>
        <end position="317"/>
    </location>
</feature>
<feature type="region of interest" description="Disordered" evidence="6">
    <location>
        <begin position="270"/>
        <end position="430"/>
    </location>
</feature>
<sequence>MSEQGISDEFSSKLDKFLDEFDSSNPDFIFCKDDFNPMEFCVSPALSKEEGNILRKFRSLIEMHGGMVKFNLGTGGHHIIKLVHNKIPSFYSDDDLFLAQFIIDSLEANKLQNLASKTKFPDVNPNHIMRGLKSWEDVKRKRDTQEEESGNVVIDSSESEENMERGECSRNSKKPVKRRKQYYSIDEEREILNYIVKKRYFFRVKGNAIWKDMENKKVCGSRTWQSMKERYLNHIIPKIGQFNLTPEKKNKVLTPFSSNVKISHDVFEEATTSNSNIETNEGESVEDHNESKFGESSLDKGTKQTGKRKNDNEELENKQLNSEPVSSASCGDNTHESKISESPANDKNPSEQIIKEPTTNEEVQNVPKDSSSNKVIEELISIWDLSEPETRPDEPHFDSRQDISKSFPTYDTGQDKSYHEKIPNNEECSDDIRSTQTFGAQENVECLDEIGRTQEFEPEEVQNNEECSGNLGSTQRFEAQNNEVCLDDIEKTQEFEPEEIHNNEERSGNLGSTQRCEAQNNEVCLDDIGKTQEFEPKKQS</sequence>
<dbReference type="AlphaFoldDB" id="A0A5N5SLF6"/>
<dbReference type="SUPFAM" id="SSF46689">
    <property type="entry name" value="Homeodomain-like"/>
    <property type="match status" value="1"/>
</dbReference>
<dbReference type="OrthoDB" id="10257855at2759"/>
<evidence type="ECO:0000256" key="4">
    <source>
        <dbReference type="ARBA" id="ARBA00023242"/>
    </source>
</evidence>
<dbReference type="Gene3D" id="1.10.10.60">
    <property type="entry name" value="Homeodomain-like"/>
    <property type="match status" value="1"/>
</dbReference>
<dbReference type="GO" id="GO:0042162">
    <property type="term" value="F:telomeric DNA binding"/>
    <property type="evidence" value="ECO:0007669"/>
    <property type="project" value="TreeGrafter"/>
</dbReference>
<feature type="compositionally biased region" description="Basic and acidic residues" evidence="6">
    <location>
        <begin position="413"/>
        <end position="424"/>
    </location>
</feature>
<evidence type="ECO:0000256" key="1">
    <source>
        <dbReference type="ARBA" id="ARBA00010467"/>
    </source>
</evidence>
<dbReference type="Pfam" id="PF08914">
    <property type="entry name" value="Myb_Rap1"/>
    <property type="match status" value="1"/>
</dbReference>
<feature type="region of interest" description="Disordered" evidence="6">
    <location>
        <begin position="139"/>
        <end position="173"/>
    </location>
</feature>
<comment type="subunit">
    <text evidence="5">Homodimer.</text>
</comment>
<dbReference type="GO" id="GO:0031848">
    <property type="term" value="P:protection from non-homologous end joining at telomere"/>
    <property type="evidence" value="ECO:0007669"/>
    <property type="project" value="TreeGrafter"/>
</dbReference>
<dbReference type="Proteomes" id="UP000326759">
    <property type="component" value="Unassembled WGS sequence"/>
</dbReference>
<feature type="compositionally biased region" description="Basic and acidic residues" evidence="6">
    <location>
        <begin position="495"/>
        <end position="507"/>
    </location>
</feature>
<dbReference type="GO" id="GO:0006355">
    <property type="term" value="P:regulation of DNA-templated transcription"/>
    <property type="evidence" value="ECO:0007669"/>
    <property type="project" value="UniProtKB-UniRule"/>
</dbReference>
<reference evidence="8 9" key="1">
    <citation type="journal article" date="2019" name="PLoS Biol.">
        <title>Sex chromosomes control vertical transmission of feminizing Wolbachia symbionts in an isopod.</title>
        <authorList>
            <person name="Becking T."/>
            <person name="Chebbi M.A."/>
            <person name="Giraud I."/>
            <person name="Moumen B."/>
            <person name="Laverre T."/>
            <person name="Caubet Y."/>
            <person name="Peccoud J."/>
            <person name="Gilbert C."/>
            <person name="Cordaux R."/>
        </authorList>
    </citation>
    <scope>NUCLEOTIDE SEQUENCE [LARGE SCALE GENOMIC DNA]</scope>
    <source>
        <strain evidence="8">ANa2</strain>
        <tissue evidence="8">Whole body excluding digestive tract and cuticle</tissue>
    </source>
</reference>
<keyword evidence="2 5" id="KW-0158">Chromosome</keyword>
<comment type="caution">
    <text evidence="8">The sequence shown here is derived from an EMBL/GenBank/DDBJ whole genome shotgun (WGS) entry which is preliminary data.</text>
</comment>
<accession>A0A5N5SLF6</accession>
<dbReference type="InterPro" id="IPR039595">
    <property type="entry name" value="TE2IP/Rap1"/>
</dbReference>
<feature type="compositionally biased region" description="Polar residues" evidence="6">
    <location>
        <begin position="360"/>
        <end position="374"/>
    </location>
</feature>
<feature type="non-terminal residue" evidence="8">
    <location>
        <position position="540"/>
    </location>
</feature>
<evidence type="ECO:0000256" key="5">
    <source>
        <dbReference type="RuleBase" id="RU367107"/>
    </source>
</evidence>
<keyword evidence="3 5" id="KW-0779">Telomere</keyword>
<gene>
    <name evidence="8" type="ORF">Anas_01020</name>
</gene>
<feature type="compositionally biased region" description="Polar residues" evidence="6">
    <location>
        <begin position="270"/>
        <end position="279"/>
    </location>
</feature>
<organism evidence="8 9">
    <name type="scientific">Armadillidium nasatum</name>
    <dbReference type="NCBI Taxonomy" id="96803"/>
    <lineage>
        <taxon>Eukaryota</taxon>
        <taxon>Metazoa</taxon>
        <taxon>Ecdysozoa</taxon>
        <taxon>Arthropoda</taxon>
        <taxon>Crustacea</taxon>
        <taxon>Multicrustacea</taxon>
        <taxon>Malacostraca</taxon>
        <taxon>Eumalacostraca</taxon>
        <taxon>Peracarida</taxon>
        <taxon>Isopoda</taxon>
        <taxon>Oniscidea</taxon>
        <taxon>Crinocheta</taxon>
        <taxon>Armadillidiidae</taxon>
        <taxon>Armadillidium</taxon>
    </lineage>
</organism>
<feature type="domain" description="TERF2-interacting telomeric protein 1 Myb" evidence="7">
    <location>
        <begin position="183"/>
        <end position="237"/>
    </location>
</feature>
<keyword evidence="5" id="KW-0010">Activator</keyword>
<comment type="function">
    <text evidence="5">Acts both as a regulator of telomere function and as a transcription regulator. Involved in the regulation of telomere length and protection as a component of the shelterin complex (telosome). Does not bind DNA directly: recruited to telomeric double-stranded 5'-TTAGGG-3' repeats via its interaction with terf2. Independently of its function in telomeres, also acts as a transcription regulator: recruited to extratelomeric 5'-TTAGGG-3' sites via its association with terf2 or other factors, and regulates gene expression.</text>
</comment>
<proteinExistence type="inferred from homology"/>
<name>A0A5N5SLF6_9CRUS</name>
<keyword evidence="9" id="KW-1185">Reference proteome</keyword>
<evidence type="ECO:0000313" key="9">
    <source>
        <dbReference type="Proteomes" id="UP000326759"/>
    </source>
</evidence>
<comment type="similarity">
    <text evidence="1 5">Belongs to the RAP1 family.</text>
</comment>
<dbReference type="InterPro" id="IPR015010">
    <property type="entry name" value="TERF2IP_Myb"/>
</dbReference>
<evidence type="ECO:0000259" key="7">
    <source>
        <dbReference type="Pfam" id="PF08914"/>
    </source>
</evidence>
<dbReference type="GO" id="GO:0010833">
    <property type="term" value="P:telomere maintenance via telomere lengthening"/>
    <property type="evidence" value="ECO:0007669"/>
    <property type="project" value="UniProtKB-UniRule"/>
</dbReference>
<protein>
    <recommendedName>
        <fullName evidence="5">Telomeric repeat-binding factor 2-interacting protein 1</fullName>
        <shortName evidence="5">TERF2-interacting telomeric protein 1</shortName>
    </recommendedName>
    <alternativeName>
        <fullName evidence="5">Repressor/activator protein 1 homolog</fullName>
    </alternativeName>
</protein>
<dbReference type="InterPro" id="IPR009057">
    <property type="entry name" value="Homeodomain-like_sf"/>
</dbReference>
<dbReference type="EMBL" id="SEYY01023561">
    <property type="protein sequence ID" value="KAB7494787.1"/>
    <property type="molecule type" value="Genomic_DNA"/>
</dbReference>
<feature type="compositionally biased region" description="Polar residues" evidence="6">
    <location>
        <begin position="318"/>
        <end position="332"/>
    </location>
</feature>